<dbReference type="CDD" id="cd06550">
    <property type="entry name" value="TM_ABC_iron-siderophores_like"/>
    <property type="match status" value="1"/>
</dbReference>
<keyword evidence="5 8" id="KW-0812">Transmembrane</keyword>
<dbReference type="PANTHER" id="PTHR30472:SF70">
    <property type="entry name" value="MOLYBDATE IMPORT SYSTEM PERMEASE PROTEIN MOLB"/>
    <property type="match status" value="1"/>
</dbReference>
<evidence type="ECO:0000256" key="3">
    <source>
        <dbReference type="ARBA" id="ARBA00022448"/>
    </source>
</evidence>
<name>A0A7H9C081_PARPN</name>
<dbReference type="PANTHER" id="PTHR30472">
    <property type="entry name" value="FERRIC ENTEROBACTIN TRANSPORT SYSTEM PERMEASE PROTEIN"/>
    <property type="match status" value="1"/>
</dbReference>
<feature type="transmembrane region" description="Helical" evidence="8">
    <location>
        <begin position="302"/>
        <end position="322"/>
    </location>
</feature>
<evidence type="ECO:0000256" key="2">
    <source>
        <dbReference type="ARBA" id="ARBA00007935"/>
    </source>
</evidence>
<feature type="transmembrane region" description="Helical" evidence="8">
    <location>
        <begin position="88"/>
        <end position="110"/>
    </location>
</feature>
<sequence>MTFLALLLAVSVIFAFGIGRYPIGTRDLFDFVLAATGLGRMEQDRYDLLSNLILDIRAPRIAAAVLVGASLATAGAAFQAVFRNPLVSPGLLGVLAGAGFGASVGILISGNWVVVQLLAFACAILAVLFALGIANLFGNASLVMLILGGIISGALFSALLTLVKYAADPGDQLPAITYWLMGNLGTARIEQLRWAALPVFAGILIVWMLGRALDAMSMGDDEAHTLGVPVALIRYAVIAVATMVSAISVSMVGIIGWIGLIIPHIARLMIGPMNMRLIPASALLGASFLVGADILARSLSGIEIPIGIVTEIVGIPIFVLVLSRVRRGWT</sequence>
<dbReference type="FunFam" id="1.10.3470.10:FF:000001">
    <property type="entry name" value="Vitamin B12 ABC transporter permease BtuC"/>
    <property type="match status" value="1"/>
</dbReference>
<keyword evidence="3" id="KW-0813">Transport</keyword>
<dbReference type="GO" id="GO:0022857">
    <property type="term" value="F:transmembrane transporter activity"/>
    <property type="evidence" value="ECO:0007669"/>
    <property type="project" value="InterPro"/>
</dbReference>
<organism evidence="9 10">
    <name type="scientific">Paracoccus pantotrophus</name>
    <name type="common">Thiosphaera pantotropha</name>
    <dbReference type="NCBI Taxonomy" id="82367"/>
    <lineage>
        <taxon>Bacteria</taxon>
        <taxon>Pseudomonadati</taxon>
        <taxon>Pseudomonadota</taxon>
        <taxon>Alphaproteobacteria</taxon>
        <taxon>Rhodobacterales</taxon>
        <taxon>Paracoccaceae</taxon>
        <taxon>Paracoccus</taxon>
    </lineage>
</organism>
<dbReference type="Pfam" id="PF01032">
    <property type="entry name" value="FecCD"/>
    <property type="match status" value="1"/>
</dbReference>
<proteinExistence type="inferred from homology"/>
<feature type="transmembrane region" description="Helical" evidence="8">
    <location>
        <begin position="233"/>
        <end position="265"/>
    </location>
</feature>
<evidence type="ECO:0000256" key="6">
    <source>
        <dbReference type="ARBA" id="ARBA00022989"/>
    </source>
</evidence>
<dbReference type="GO" id="GO:0005886">
    <property type="term" value="C:plasma membrane"/>
    <property type="evidence" value="ECO:0007669"/>
    <property type="project" value="UniProtKB-SubCell"/>
</dbReference>
<accession>A0A7H9C081</accession>
<evidence type="ECO:0000313" key="10">
    <source>
        <dbReference type="Proteomes" id="UP000509322"/>
    </source>
</evidence>
<protein>
    <submittedName>
        <fullName evidence="9">Iron ABC transporter permease</fullName>
    </submittedName>
</protein>
<dbReference type="Proteomes" id="UP000509322">
    <property type="component" value="Chromosome 2"/>
</dbReference>
<dbReference type="EMBL" id="CP058690">
    <property type="protein sequence ID" value="QLH16396.1"/>
    <property type="molecule type" value="Genomic_DNA"/>
</dbReference>
<evidence type="ECO:0000313" key="9">
    <source>
        <dbReference type="EMBL" id="QLH16396.1"/>
    </source>
</evidence>
<comment type="subcellular location">
    <subcellularLocation>
        <location evidence="1">Cell membrane</location>
        <topology evidence="1">Multi-pass membrane protein</topology>
    </subcellularLocation>
</comment>
<feature type="transmembrane region" description="Helical" evidence="8">
    <location>
        <begin position="61"/>
        <end position="82"/>
    </location>
</feature>
<gene>
    <name evidence="9" type="ORF">HYQ43_11530</name>
</gene>
<evidence type="ECO:0000256" key="5">
    <source>
        <dbReference type="ARBA" id="ARBA00022692"/>
    </source>
</evidence>
<feature type="transmembrane region" description="Helical" evidence="8">
    <location>
        <begin position="143"/>
        <end position="163"/>
    </location>
</feature>
<keyword evidence="6 8" id="KW-1133">Transmembrane helix</keyword>
<evidence type="ECO:0000256" key="7">
    <source>
        <dbReference type="ARBA" id="ARBA00023136"/>
    </source>
</evidence>
<dbReference type="SUPFAM" id="SSF81345">
    <property type="entry name" value="ABC transporter involved in vitamin B12 uptake, BtuC"/>
    <property type="match status" value="1"/>
</dbReference>
<dbReference type="InterPro" id="IPR037294">
    <property type="entry name" value="ABC_BtuC-like"/>
</dbReference>
<feature type="transmembrane region" description="Helical" evidence="8">
    <location>
        <begin position="277"/>
        <end position="296"/>
    </location>
</feature>
<dbReference type="Gene3D" id="1.10.3470.10">
    <property type="entry name" value="ABC transporter involved in vitamin B12 uptake, BtuC"/>
    <property type="match status" value="1"/>
</dbReference>
<dbReference type="InterPro" id="IPR000522">
    <property type="entry name" value="ABC_transptr_permease_BtuC"/>
</dbReference>
<reference evidence="9 10" key="1">
    <citation type="submission" date="2020-07" db="EMBL/GenBank/DDBJ databases">
        <title>The complete genome of Paracoccus pantotrophus ACCC 10489.</title>
        <authorList>
            <person name="Si Y."/>
        </authorList>
    </citation>
    <scope>NUCLEOTIDE SEQUENCE [LARGE SCALE GENOMIC DNA]</scope>
    <source>
        <strain evidence="9 10">ACCC10489</strain>
    </source>
</reference>
<evidence type="ECO:0000256" key="8">
    <source>
        <dbReference type="SAM" id="Phobius"/>
    </source>
</evidence>
<evidence type="ECO:0000256" key="4">
    <source>
        <dbReference type="ARBA" id="ARBA00022475"/>
    </source>
</evidence>
<keyword evidence="4" id="KW-1003">Cell membrane</keyword>
<feature type="transmembrane region" description="Helical" evidence="8">
    <location>
        <begin position="194"/>
        <end position="213"/>
    </location>
</feature>
<feature type="transmembrane region" description="Helical" evidence="8">
    <location>
        <begin position="117"/>
        <end position="137"/>
    </location>
</feature>
<comment type="similarity">
    <text evidence="2">Belongs to the binding-protein-dependent transport system permease family. FecCD subfamily.</text>
</comment>
<evidence type="ECO:0000256" key="1">
    <source>
        <dbReference type="ARBA" id="ARBA00004651"/>
    </source>
</evidence>
<dbReference type="AlphaFoldDB" id="A0A7H9C081"/>
<dbReference type="GO" id="GO:0033214">
    <property type="term" value="P:siderophore-iron import into cell"/>
    <property type="evidence" value="ECO:0007669"/>
    <property type="project" value="TreeGrafter"/>
</dbReference>
<keyword evidence="7 8" id="KW-0472">Membrane</keyword>